<feature type="compositionally biased region" description="Polar residues" evidence="1">
    <location>
        <begin position="84"/>
        <end position="97"/>
    </location>
</feature>
<organism evidence="2 3">
    <name type="scientific">Elysia crispata</name>
    <name type="common">lettuce slug</name>
    <dbReference type="NCBI Taxonomy" id="231223"/>
    <lineage>
        <taxon>Eukaryota</taxon>
        <taxon>Metazoa</taxon>
        <taxon>Spiralia</taxon>
        <taxon>Lophotrochozoa</taxon>
        <taxon>Mollusca</taxon>
        <taxon>Gastropoda</taxon>
        <taxon>Heterobranchia</taxon>
        <taxon>Euthyneura</taxon>
        <taxon>Panpulmonata</taxon>
        <taxon>Sacoglossa</taxon>
        <taxon>Placobranchoidea</taxon>
        <taxon>Plakobranchidae</taxon>
        <taxon>Elysia</taxon>
    </lineage>
</organism>
<gene>
    <name evidence="2" type="ORF">RRG08_055662</name>
</gene>
<dbReference type="Proteomes" id="UP001283361">
    <property type="component" value="Unassembled WGS sequence"/>
</dbReference>
<comment type="caution">
    <text evidence="2">The sequence shown here is derived from an EMBL/GenBank/DDBJ whole genome shotgun (WGS) entry which is preliminary data.</text>
</comment>
<name>A0AAE0Z826_9GAST</name>
<evidence type="ECO:0000313" key="3">
    <source>
        <dbReference type="Proteomes" id="UP001283361"/>
    </source>
</evidence>
<reference evidence="2" key="1">
    <citation type="journal article" date="2023" name="G3 (Bethesda)">
        <title>A reference genome for the long-term kleptoplast-retaining sea slug Elysia crispata morphotype clarki.</title>
        <authorList>
            <person name="Eastman K.E."/>
            <person name="Pendleton A.L."/>
            <person name="Shaikh M.A."/>
            <person name="Suttiyut T."/>
            <person name="Ogas R."/>
            <person name="Tomko P."/>
            <person name="Gavelis G."/>
            <person name="Widhalm J.R."/>
            <person name="Wisecaver J.H."/>
        </authorList>
    </citation>
    <scope>NUCLEOTIDE SEQUENCE</scope>
    <source>
        <strain evidence="2">ECLA1</strain>
    </source>
</reference>
<dbReference type="EMBL" id="JAWDGP010004437">
    <property type="protein sequence ID" value="KAK3764497.1"/>
    <property type="molecule type" value="Genomic_DNA"/>
</dbReference>
<proteinExistence type="predicted"/>
<keyword evidence="3" id="KW-1185">Reference proteome</keyword>
<dbReference type="AlphaFoldDB" id="A0AAE0Z826"/>
<sequence>MALKTYSSSSTTESDQLCKLSIFSGLEFGAGGIGRTRQECGYPRILVDHEADTSSPSHQRTARDDGEYTSPPPLLQTEVYVPPETTSHQQKSMLQEVSVNTAHVSHIPYSSPARFSPLAT</sequence>
<evidence type="ECO:0000313" key="2">
    <source>
        <dbReference type="EMBL" id="KAK3764497.1"/>
    </source>
</evidence>
<protein>
    <submittedName>
        <fullName evidence="2">Uncharacterized protein</fullName>
    </submittedName>
</protein>
<evidence type="ECO:0000256" key="1">
    <source>
        <dbReference type="SAM" id="MobiDB-lite"/>
    </source>
</evidence>
<accession>A0AAE0Z826</accession>
<feature type="region of interest" description="Disordered" evidence="1">
    <location>
        <begin position="46"/>
        <end position="97"/>
    </location>
</feature>